<dbReference type="RefSeq" id="WP_111619797.1">
    <property type="nucleotide sequence ID" value="NZ_QLLI01000005.1"/>
</dbReference>
<gene>
    <name evidence="4" type="ORF">DET54_10521</name>
</gene>
<dbReference type="InterPro" id="IPR025269">
    <property type="entry name" value="SAM-like_dom"/>
</dbReference>
<comment type="caution">
    <text evidence="4">The sequence shown here is derived from an EMBL/GenBank/DDBJ whole genome shotgun (WGS) entry which is preliminary data.</text>
</comment>
<dbReference type="Gene3D" id="1.10.150.130">
    <property type="match status" value="1"/>
</dbReference>
<feature type="domain" description="Core-binding (CB)" evidence="3">
    <location>
        <begin position="20"/>
        <end position="123"/>
    </location>
</feature>
<evidence type="ECO:0000256" key="1">
    <source>
        <dbReference type="ARBA" id="ARBA00023125"/>
    </source>
</evidence>
<protein>
    <recommendedName>
        <fullName evidence="3">Core-binding (CB) domain-containing protein</fullName>
    </recommendedName>
</protein>
<dbReference type="InterPro" id="IPR010998">
    <property type="entry name" value="Integrase_recombinase_N"/>
</dbReference>
<dbReference type="Pfam" id="PF13102">
    <property type="entry name" value="Phage_int_SAM_5"/>
    <property type="match status" value="1"/>
</dbReference>
<name>A0ABX9BKK1_9BACL</name>
<dbReference type="Proteomes" id="UP000248827">
    <property type="component" value="Unassembled WGS sequence"/>
</dbReference>
<evidence type="ECO:0000259" key="3">
    <source>
        <dbReference type="PROSITE" id="PS51900"/>
    </source>
</evidence>
<dbReference type="InterPro" id="IPR044068">
    <property type="entry name" value="CB"/>
</dbReference>
<dbReference type="InterPro" id="IPR011010">
    <property type="entry name" value="DNA_brk_join_enz"/>
</dbReference>
<organism evidence="4 5">
    <name type="scientific">Paenibacillus pabuli</name>
    <dbReference type="NCBI Taxonomy" id="1472"/>
    <lineage>
        <taxon>Bacteria</taxon>
        <taxon>Bacillati</taxon>
        <taxon>Bacillota</taxon>
        <taxon>Bacilli</taxon>
        <taxon>Bacillales</taxon>
        <taxon>Paenibacillaceae</taxon>
        <taxon>Paenibacillus</taxon>
    </lineage>
</organism>
<dbReference type="SUPFAM" id="SSF56349">
    <property type="entry name" value="DNA breaking-rejoining enzymes"/>
    <property type="match status" value="1"/>
</dbReference>
<evidence type="ECO:0000256" key="2">
    <source>
        <dbReference type="PROSITE-ProRule" id="PRU01248"/>
    </source>
</evidence>
<accession>A0ABX9BKK1</accession>
<dbReference type="EMBL" id="QLLI01000005">
    <property type="protein sequence ID" value="RAI97062.1"/>
    <property type="molecule type" value="Genomic_DNA"/>
</dbReference>
<evidence type="ECO:0000313" key="5">
    <source>
        <dbReference type="Proteomes" id="UP000248827"/>
    </source>
</evidence>
<proteinExistence type="predicted"/>
<sequence length="192" mass="22687">MDKRKGRTIKSERTSTRLQHSLDYLFNYYYQAKKSEGRAENTLKTYVQNYNYFCEFLDEHKIIRDIRNINVEVGRDYIIWLRDEKRGFSDNCNVPESVRTVGLLQKSVNMRIKNMQTMFKFLKEEEVIEADPFTYLKNVQDIGQDIDVLSAEEMSDLLKAPNQRKYSDFRDFVVINLLIDTSPVRANGPALF</sequence>
<keyword evidence="1 2" id="KW-0238">DNA-binding</keyword>
<reference evidence="4 5" key="1">
    <citation type="submission" date="2018-06" db="EMBL/GenBank/DDBJ databases">
        <title>Freshwater and sediment microbial communities from various areas in North America, analyzing microbe dynamics in response to fracking.</title>
        <authorList>
            <person name="Lamendella R."/>
        </authorList>
    </citation>
    <scope>NUCLEOTIDE SEQUENCE [LARGE SCALE GENOMIC DNA]</scope>
    <source>
        <strain evidence="4 5">NG-13</strain>
    </source>
</reference>
<keyword evidence="5" id="KW-1185">Reference proteome</keyword>
<dbReference type="PROSITE" id="PS51900">
    <property type="entry name" value="CB"/>
    <property type="match status" value="1"/>
</dbReference>
<evidence type="ECO:0000313" key="4">
    <source>
        <dbReference type="EMBL" id="RAI97062.1"/>
    </source>
</evidence>